<name>A0A0E9ULT6_ANGAN</name>
<dbReference type="EMBL" id="GBXM01042654">
    <property type="protein sequence ID" value="JAH65923.1"/>
    <property type="molecule type" value="Transcribed_RNA"/>
</dbReference>
<dbReference type="AlphaFoldDB" id="A0A0E9ULT6"/>
<organism evidence="1">
    <name type="scientific">Anguilla anguilla</name>
    <name type="common">European freshwater eel</name>
    <name type="synonym">Muraena anguilla</name>
    <dbReference type="NCBI Taxonomy" id="7936"/>
    <lineage>
        <taxon>Eukaryota</taxon>
        <taxon>Metazoa</taxon>
        <taxon>Chordata</taxon>
        <taxon>Craniata</taxon>
        <taxon>Vertebrata</taxon>
        <taxon>Euteleostomi</taxon>
        <taxon>Actinopterygii</taxon>
        <taxon>Neopterygii</taxon>
        <taxon>Teleostei</taxon>
        <taxon>Anguilliformes</taxon>
        <taxon>Anguillidae</taxon>
        <taxon>Anguilla</taxon>
    </lineage>
</organism>
<proteinExistence type="predicted"/>
<accession>A0A0E9ULT6</accession>
<evidence type="ECO:0000313" key="1">
    <source>
        <dbReference type="EMBL" id="JAH65923.1"/>
    </source>
</evidence>
<reference evidence="1" key="2">
    <citation type="journal article" date="2015" name="Fish Shellfish Immunol.">
        <title>Early steps in the European eel (Anguilla anguilla)-Vibrio vulnificus interaction in the gills: Role of the RtxA13 toxin.</title>
        <authorList>
            <person name="Callol A."/>
            <person name="Pajuelo D."/>
            <person name="Ebbesson L."/>
            <person name="Teles M."/>
            <person name="MacKenzie S."/>
            <person name="Amaro C."/>
        </authorList>
    </citation>
    <scope>NUCLEOTIDE SEQUENCE</scope>
</reference>
<sequence length="41" mass="4951">MAFVIGKLITITVIEGRLKWQEHHWHIICRKDFTRLKVFVS</sequence>
<protein>
    <submittedName>
        <fullName evidence="1">Uncharacterized protein</fullName>
    </submittedName>
</protein>
<reference evidence="1" key="1">
    <citation type="submission" date="2014-11" db="EMBL/GenBank/DDBJ databases">
        <authorList>
            <person name="Amaro Gonzalez C."/>
        </authorList>
    </citation>
    <scope>NUCLEOTIDE SEQUENCE</scope>
</reference>